<keyword evidence="7" id="KW-0687">Ribonucleoprotein</keyword>
<feature type="binding site" evidence="6">
    <location>
        <position position="192"/>
    </location>
    <ligand>
        <name>S-adenosyl-L-methionine</name>
        <dbReference type="ChEBI" id="CHEBI:59789"/>
    </ligand>
</feature>
<dbReference type="Pfam" id="PF06325">
    <property type="entry name" value="PrmA"/>
    <property type="match status" value="1"/>
</dbReference>
<dbReference type="InterPro" id="IPR004498">
    <property type="entry name" value="Ribosomal_PrmA_MeTrfase"/>
</dbReference>
<keyword evidence="3 6" id="KW-0489">Methyltransferase</keyword>
<dbReference type="HAMAP" id="MF_00735">
    <property type="entry name" value="Methyltr_PrmA"/>
    <property type="match status" value="1"/>
</dbReference>
<keyword evidence="4 6" id="KW-0808">Transferase</keyword>
<dbReference type="Proteomes" id="UP000055060">
    <property type="component" value="Unassembled WGS sequence"/>
</dbReference>
<feature type="binding site" evidence="6">
    <location>
        <position position="240"/>
    </location>
    <ligand>
        <name>S-adenosyl-L-methionine</name>
        <dbReference type="ChEBI" id="CHEBI:59789"/>
    </ligand>
</feature>
<dbReference type="GO" id="GO:0005840">
    <property type="term" value="C:ribosome"/>
    <property type="evidence" value="ECO:0007669"/>
    <property type="project" value="UniProtKB-KW"/>
</dbReference>
<dbReference type="GO" id="GO:0016279">
    <property type="term" value="F:protein-lysine N-methyltransferase activity"/>
    <property type="evidence" value="ECO:0007669"/>
    <property type="project" value="RHEA"/>
</dbReference>
<dbReference type="PANTHER" id="PTHR43648">
    <property type="entry name" value="ELECTRON TRANSFER FLAVOPROTEIN BETA SUBUNIT LYSINE METHYLTRANSFERASE"/>
    <property type="match status" value="1"/>
</dbReference>
<comment type="subcellular location">
    <subcellularLocation>
        <location evidence="6">Cytoplasm</location>
    </subcellularLocation>
</comment>
<dbReference type="RefSeq" id="WP_075072858.1">
    <property type="nucleotide sequence ID" value="NZ_DF967972.1"/>
</dbReference>
<evidence type="ECO:0000256" key="1">
    <source>
        <dbReference type="ARBA" id="ARBA00009741"/>
    </source>
</evidence>
<keyword evidence="5 6" id="KW-0949">S-adenosyl-L-methionine</keyword>
<dbReference type="CDD" id="cd02440">
    <property type="entry name" value="AdoMet_MTases"/>
    <property type="match status" value="1"/>
</dbReference>
<keyword evidence="7" id="KW-0689">Ribosomal protein</keyword>
<evidence type="ECO:0000313" key="7">
    <source>
        <dbReference type="EMBL" id="GAP13525.1"/>
    </source>
</evidence>
<comment type="catalytic activity">
    <reaction evidence="6">
        <text>L-lysyl-[protein] + 3 S-adenosyl-L-methionine = N(6),N(6),N(6)-trimethyl-L-lysyl-[protein] + 3 S-adenosyl-L-homocysteine + 3 H(+)</text>
        <dbReference type="Rhea" id="RHEA:54192"/>
        <dbReference type="Rhea" id="RHEA-COMP:9752"/>
        <dbReference type="Rhea" id="RHEA-COMP:13826"/>
        <dbReference type="ChEBI" id="CHEBI:15378"/>
        <dbReference type="ChEBI" id="CHEBI:29969"/>
        <dbReference type="ChEBI" id="CHEBI:57856"/>
        <dbReference type="ChEBI" id="CHEBI:59789"/>
        <dbReference type="ChEBI" id="CHEBI:61961"/>
    </reaction>
</comment>
<dbReference type="GO" id="GO:0032259">
    <property type="term" value="P:methylation"/>
    <property type="evidence" value="ECO:0007669"/>
    <property type="project" value="UniProtKB-KW"/>
</dbReference>
<dbReference type="PIRSF" id="PIRSF000401">
    <property type="entry name" value="RPL11_MTase"/>
    <property type="match status" value="1"/>
</dbReference>
<name>A0A0S7BIC2_9CHLR</name>
<accession>A0A0S7BIC2</accession>
<evidence type="ECO:0000256" key="3">
    <source>
        <dbReference type="ARBA" id="ARBA00022603"/>
    </source>
</evidence>
<dbReference type="GO" id="GO:0005737">
    <property type="term" value="C:cytoplasm"/>
    <property type="evidence" value="ECO:0007669"/>
    <property type="project" value="UniProtKB-SubCell"/>
</dbReference>
<evidence type="ECO:0000256" key="2">
    <source>
        <dbReference type="ARBA" id="ARBA00022490"/>
    </source>
</evidence>
<evidence type="ECO:0000313" key="8">
    <source>
        <dbReference type="Proteomes" id="UP000055060"/>
    </source>
</evidence>
<sequence length="305" mass="33697">MAEARWLEVSLTVDGELAEAVSEVLNRFVSQGVVVEQAVRYNDAEDVGTPYGPVRVFGYLPIDEQVEDTRQRLEEALYYLGRIQPLPKPEFRDIADENWMESWKQHYHPIPIGKKLLILPAWIEEYDRERIPVRIDPSMAFGTGTHPTTQLCMEMVEKYTLPGKPIIDVGCGSGILSIAALKLGASRAVGVDIDSASVKATYENGAANDVEDRLEVGVGSVRELRQGHFSIRHAPVVVANILAPVIIRLFDAGLGELPEPGGTLVLSGILAEQAAGVEEKGKEMGLEFVERVQQKDWVAIVMRRP</sequence>
<dbReference type="InterPro" id="IPR050078">
    <property type="entry name" value="Ribosomal_L11_MeTrfase_PrmA"/>
</dbReference>
<dbReference type="AlphaFoldDB" id="A0A0S7BIC2"/>
<reference evidence="7" key="1">
    <citation type="submission" date="2015-07" db="EMBL/GenBank/DDBJ databases">
        <title>Draft Genome Sequences of Anaerolinea thermolimosa IMO-1, Bellilinea caldifistulae GOMI-1, Leptolinea tardivitalis YMTK-2, Levilinea saccharolytica KIBI-1,Longilinea arvoryzae KOME-1, Previously Described as Members of the Anaerolineaceae (Chloroflexi).</title>
        <authorList>
            <person name="Sekiguchi Y."/>
            <person name="Ohashi A."/>
            <person name="Matsuura N."/>
            <person name="Tourlousse M.D."/>
        </authorList>
    </citation>
    <scope>NUCLEOTIDE SEQUENCE [LARGE SCALE GENOMIC DNA]</scope>
    <source>
        <strain evidence="7">KOME-1</strain>
    </source>
</reference>
<gene>
    <name evidence="6" type="primary">prmA</name>
    <name evidence="7" type="ORF">LARV_01279</name>
</gene>
<keyword evidence="2 6" id="KW-0963">Cytoplasm</keyword>
<organism evidence="7">
    <name type="scientific">Longilinea arvoryzae</name>
    <dbReference type="NCBI Taxonomy" id="360412"/>
    <lineage>
        <taxon>Bacteria</taxon>
        <taxon>Bacillati</taxon>
        <taxon>Chloroflexota</taxon>
        <taxon>Anaerolineae</taxon>
        <taxon>Anaerolineales</taxon>
        <taxon>Anaerolineaceae</taxon>
        <taxon>Longilinea</taxon>
    </lineage>
</organism>
<evidence type="ECO:0000256" key="6">
    <source>
        <dbReference type="HAMAP-Rule" id="MF_00735"/>
    </source>
</evidence>
<dbReference type="EMBL" id="DF967972">
    <property type="protein sequence ID" value="GAP13525.1"/>
    <property type="molecule type" value="Genomic_DNA"/>
</dbReference>
<feature type="binding site" evidence="6">
    <location>
        <position position="149"/>
    </location>
    <ligand>
        <name>S-adenosyl-L-methionine</name>
        <dbReference type="ChEBI" id="CHEBI:59789"/>
    </ligand>
</feature>
<evidence type="ECO:0000256" key="5">
    <source>
        <dbReference type="ARBA" id="ARBA00022691"/>
    </source>
</evidence>
<proteinExistence type="inferred from homology"/>
<dbReference type="PANTHER" id="PTHR43648:SF1">
    <property type="entry name" value="ELECTRON TRANSFER FLAVOPROTEIN BETA SUBUNIT LYSINE METHYLTRANSFERASE"/>
    <property type="match status" value="1"/>
</dbReference>
<dbReference type="InterPro" id="IPR029063">
    <property type="entry name" value="SAM-dependent_MTases_sf"/>
</dbReference>
<protein>
    <recommendedName>
        <fullName evidence="6">Ribosomal protein L11 methyltransferase</fullName>
        <shortName evidence="6">L11 Mtase</shortName>
        <ecNumber evidence="6">2.1.1.-</ecNumber>
    </recommendedName>
</protein>
<dbReference type="NCBIfam" id="TIGR00406">
    <property type="entry name" value="prmA"/>
    <property type="match status" value="1"/>
</dbReference>
<dbReference type="EC" id="2.1.1.-" evidence="6"/>
<dbReference type="SUPFAM" id="SSF53335">
    <property type="entry name" value="S-adenosyl-L-methionine-dependent methyltransferases"/>
    <property type="match status" value="1"/>
</dbReference>
<evidence type="ECO:0000256" key="4">
    <source>
        <dbReference type="ARBA" id="ARBA00022679"/>
    </source>
</evidence>
<comment type="function">
    <text evidence="6">Methylates ribosomal protein L11.</text>
</comment>
<comment type="similarity">
    <text evidence="1 6">Belongs to the methyltransferase superfamily. PrmA family.</text>
</comment>
<feature type="binding site" evidence="6">
    <location>
        <position position="170"/>
    </location>
    <ligand>
        <name>S-adenosyl-L-methionine</name>
        <dbReference type="ChEBI" id="CHEBI:59789"/>
    </ligand>
</feature>
<dbReference type="Gene3D" id="3.40.50.150">
    <property type="entry name" value="Vaccinia Virus protein VP39"/>
    <property type="match status" value="1"/>
</dbReference>
<dbReference type="STRING" id="360412.LARV_01279"/>
<keyword evidence="8" id="KW-1185">Reference proteome</keyword>
<dbReference type="OrthoDB" id="9785995at2"/>